<evidence type="ECO:0000313" key="2">
    <source>
        <dbReference type="EMBL" id="CAD6342011.1"/>
    </source>
</evidence>
<name>A0A811SGR4_9POAL</name>
<dbReference type="AlphaFoldDB" id="A0A811SGR4"/>
<accession>A0A811SGR4</accession>
<evidence type="ECO:0000256" key="1">
    <source>
        <dbReference type="SAM" id="MobiDB-lite"/>
    </source>
</evidence>
<organism evidence="2 3">
    <name type="scientific">Miscanthus lutarioriparius</name>
    <dbReference type="NCBI Taxonomy" id="422564"/>
    <lineage>
        <taxon>Eukaryota</taxon>
        <taxon>Viridiplantae</taxon>
        <taxon>Streptophyta</taxon>
        <taxon>Embryophyta</taxon>
        <taxon>Tracheophyta</taxon>
        <taxon>Spermatophyta</taxon>
        <taxon>Magnoliopsida</taxon>
        <taxon>Liliopsida</taxon>
        <taxon>Poales</taxon>
        <taxon>Poaceae</taxon>
        <taxon>PACMAD clade</taxon>
        <taxon>Panicoideae</taxon>
        <taxon>Andropogonodae</taxon>
        <taxon>Andropogoneae</taxon>
        <taxon>Saccharinae</taxon>
        <taxon>Miscanthus</taxon>
    </lineage>
</organism>
<reference evidence="2" key="1">
    <citation type="submission" date="2020-10" db="EMBL/GenBank/DDBJ databases">
        <authorList>
            <person name="Han B."/>
            <person name="Lu T."/>
            <person name="Zhao Q."/>
            <person name="Huang X."/>
            <person name="Zhao Y."/>
        </authorList>
    </citation>
    <scope>NUCLEOTIDE SEQUENCE</scope>
</reference>
<feature type="region of interest" description="Disordered" evidence="1">
    <location>
        <begin position="1"/>
        <end position="34"/>
    </location>
</feature>
<feature type="non-terminal residue" evidence="2">
    <location>
        <position position="59"/>
    </location>
</feature>
<keyword evidence="3" id="KW-1185">Reference proteome</keyword>
<dbReference type="Proteomes" id="UP000604825">
    <property type="component" value="Unassembled WGS sequence"/>
</dbReference>
<proteinExistence type="predicted"/>
<dbReference type="OrthoDB" id="10480881at2759"/>
<protein>
    <submittedName>
        <fullName evidence="2">Uncharacterized protein</fullName>
    </submittedName>
</protein>
<evidence type="ECO:0000313" key="3">
    <source>
        <dbReference type="Proteomes" id="UP000604825"/>
    </source>
</evidence>
<dbReference type="EMBL" id="CAJGYO010000372">
    <property type="protein sequence ID" value="CAD6342011.1"/>
    <property type="molecule type" value="Genomic_DNA"/>
</dbReference>
<gene>
    <name evidence="2" type="ORF">NCGR_LOCUS66109</name>
</gene>
<feature type="non-terminal residue" evidence="2">
    <location>
        <position position="1"/>
    </location>
</feature>
<sequence length="59" mass="6502">GSTPCRAARAREGHPRVQALQGQRHRRVVSDARPGVRQPVPLPYLRWDPGAALLELPGK</sequence>
<comment type="caution">
    <text evidence="2">The sequence shown here is derived from an EMBL/GenBank/DDBJ whole genome shotgun (WGS) entry which is preliminary data.</text>
</comment>